<evidence type="ECO:0000313" key="7">
    <source>
        <dbReference type="Proteomes" id="UP000188268"/>
    </source>
</evidence>
<proteinExistence type="inferred from homology"/>
<evidence type="ECO:0000256" key="4">
    <source>
        <dbReference type="ARBA" id="ARBA00023004"/>
    </source>
</evidence>
<gene>
    <name evidence="6" type="ORF">CCACVL1_30779</name>
</gene>
<comment type="cofactor">
    <cofactor evidence="5">
        <name>Fe(2+)</name>
        <dbReference type="ChEBI" id="CHEBI:29033"/>
    </cofactor>
    <text evidence="5">Binds 1 Fe(2+) ion per subunit.</text>
</comment>
<keyword evidence="2 5" id="KW-0479">Metal-binding</keyword>
<dbReference type="Gramene" id="OMO49876">
    <property type="protein sequence ID" value="OMO49876"/>
    <property type="gene ID" value="CCACVL1_30779"/>
</dbReference>
<accession>A0A1R3FVT9</accession>
<keyword evidence="3" id="KW-0223">Dioxygenase</keyword>
<dbReference type="PANTHER" id="PTHR10543">
    <property type="entry name" value="BETA-CAROTENE DIOXYGENASE"/>
    <property type="match status" value="1"/>
</dbReference>
<dbReference type="Proteomes" id="UP000188268">
    <property type="component" value="Unassembled WGS sequence"/>
</dbReference>
<protein>
    <submittedName>
        <fullName evidence="6">Carotenoid oxygenase</fullName>
    </submittedName>
</protein>
<dbReference type="GO" id="GO:0009570">
    <property type="term" value="C:chloroplast stroma"/>
    <property type="evidence" value="ECO:0007669"/>
    <property type="project" value="TreeGrafter"/>
</dbReference>
<dbReference type="AlphaFoldDB" id="A0A1R3FVT9"/>
<name>A0A1R3FVT9_COCAP</name>
<dbReference type="GO" id="GO:0010436">
    <property type="term" value="F:carotenoid dioxygenase activity"/>
    <property type="evidence" value="ECO:0007669"/>
    <property type="project" value="TreeGrafter"/>
</dbReference>
<keyword evidence="4 5" id="KW-0408">Iron</keyword>
<keyword evidence="7" id="KW-1185">Reference proteome</keyword>
<evidence type="ECO:0000313" key="6">
    <source>
        <dbReference type="EMBL" id="OMO49876.1"/>
    </source>
</evidence>
<evidence type="ECO:0000256" key="5">
    <source>
        <dbReference type="PIRSR" id="PIRSR604294-1"/>
    </source>
</evidence>
<evidence type="ECO:0000256" key="1">
    <source>
        <dbReference type="ARBA" id="ARBA00006787"/>
    </source>
</evidence>
<sequence>MLHSLRISDGKATYCSRYVKTYKYLLEQDSCFAIVPNIASGFFGFGDIVRKSHDRGGQPRGIESNKVPKIGILPKYAMNDSELKWFRIPGFNTIHVINAWESEEDDDENILSVDNIFNLKIYASLEKVKINIKTGEVSREKISPRNLEFGTINPSYVGRQTRYAYLGLLEESPKMSAVVKIALETGREVARRFYGPNCYGGEPLFVRRDGESNINNDEDEDDGYVMNFVHDEKANESKFIILDAKSPELEITVVVKIQRRVPYGIHGLFLSK</sequence>
<dbReference type="Pfam" id="PF03055">
    <property type="entry name" value="RPE65"/>
    <property type="match status" value="1"/>
</dbReference>
<feature type="binding site" evidence="5">
    <location>
        <position position="95"/>
    </location>
    <ligand>
        <name>Fe cation</name>
        <dbReference type="ChEBI" id="CHEBI:24875"/>
        <note>catalytic</note>
    </ligand>
</feature>
<comment type="similarity">
    <text evidence="1">Belongs to the carotenoid oxygenase family.</text>
</comment>
<dbReference type="OrthoDB" id="1069523at2759"/>
<evidence type="ECO:0000256" key="3">
    <source>
        <dbReference type="ARBA" id="ARBA00022964"/>
    </source>
</evidence>
<feature type="binding site" evidence="5">
    <location>
        <position position="266"/>
    </location>
    <ligand>
        <name>Fe cation</name>
        <dbReference type="ChEBI" id="CHEBI:24875"/>
        <note>catalytic</note>
    </ligand>
</feature>
<dbReference type="InterPro" id="IPR004294">
    <property type="entry name" value="Carotenoid_Oase"/>
</dbReference>
<dbReference type="STRING" id="210143.A0A1R3FVT9"/>
<comment type="caution">
    <text evidence="6">The sequence shown here is derived from an EMBL/GenBank/DDBJ whole genome shotgun (WGS) entry which is preliminary data.</text>
</comment>
<organism evidence="6 7">
    <name type="scientific">Corchorus capsularis</name>
    <name type="common">Jute</name>
    <dbReference type="NCBI Taxonomy" id="210143"/>
    <lineage>
        <taxon>Eukaryota</taxon>
        <taxon>Viridiplantae</taxon>
        <taxon>Streptophyta</taxon>
        <taxon>Embryophyta</taxon>
        <taxon>Tracheophyta</taxon>
        <taxon>Spermatophyta</taxon>
        <taxon>Magnoliopsida</taxon>
        <taxon>eudicotyledons</taxon>
        <taxon>Gunneridae</taxon>
        <taxon>Pentapetalae</taxon>
        <taxon>rosids</taxon>
        <taxon>malvids</taxon>
        <taxon>Malvales</taxon>
        <taxon>Malvaceae</taxon>
        <taxon>Grewioideae</taxon>
        <taxon>Apeibeae</taxon>
        <taxon>Corchorus</taxon>
    </lineage>
</organism>
<dbReference type="GO" id="GO:0046872">
    <property type="term" value="F:metal ion binding"/>
    <property type="evidence" value="ECO:0007669"/>
    <property type="project" value="UniProtKB-KW"/>
</dbReference>
<dbReference type="OMA" id="YAMNDSE"/>
<dbReference type="GO" id="GO:0016121">
    <property type="term" value="P:carotene catabolic process"/>
    <property type="evidence" value="ECO:0007669"/>
    <property type="project" value="TreeGrafter"/>
</dbReference>
<dbReference type="PANTHER" id="PTHR10543:SF58">
    <property type="entry name" value="CAROTENOID CLEAVAGE DIOXYGENASE 4, CHLOROPLASTIC-RELATED"/>
    <property type="match status" value="1"/>
</dbReference>
<dbReference type="EMBL" id="AWWV01016348">
    <property type="protein sequence ID" value="OMO49876.1"/>
    <property type="molecule type" value="Genomic_DNA"/>
</dbReference>
<evidence type="ECO:0000256" key="2">
    <source>
        <dbReference type="ARBA" id="ARBA00022723"/>
    </source>
</evidence>
<keyword evidence="3" id="KW-0560">Oxidoreductase</keyword>
<reference evidence="6 7" key="1">
    <citation type="submission" date="2013-09" db="EMBL/GenBank/DDBJ databases">
        <title>Corchorus capsularis genome sequencing.</title>
        <authorList>
            <person name="Alam M."/>
            <person name="Haque M.S."/>
            <person name="Islam M.S."/>
            <person name="Emdad E.M."/>
            <person name="Islam M.M."/>
            <person name="Ahmed B."/>
            <person name="Halim A."/>
            <person name="Hossen Q.M.M."/>
            <person name="Hossain M.Z."/>
            <person name="Ahmed R."/>
            <person name="Khan M.M."/>
            <person name="Islam R."/>
            <person name="Rashid M.M."/>
            <person name="Khan S.A."/>
            <person name="Rahman M.S."/>
            <person name="Alam M."/>
        </authorList>
    </citation>
    <scope>NUCLEOTIDE SEQUENCE [LARGE SCALE GENOMIC DNA]</scope>
    <source>
        <strain evidence="7">cv. CVL-1</strain>
        <tissue evidence="6">Whole seedling</tissue>
    </source>
</reference>